<evidence type="ECO:0000313" key="2">
    <source>
        <dbReference type="EMBL" id="GAA4700411.1"/>
    </source>
</evidence>
<name>A0ABP8X646_9MICC</name>
<dbReference type="Proteomes" id="UP001501446">
    <property type="component" value="Unassembled WGS sequence"/>
</dbReference>
<gene>
    <name evidence="2" type="ORF">GCM10025781_18270</name>
</gene>
<evidence type="ECO:0000256" key="1">
    <source>
        <dbReference type="SAM" id="MobiDB-lite"/>
    </source>
</evidence>
<reference evidence="3" key="1">
    <citation type="journal article" date="2019" name="Int. J. Syst. Evol. Microbiol.">
        <title>The Global Catalogue of Microorganisms (GCM) 10K type strain sequencing project: providing services to taxonomists for standard genome sequencing and annotation.</title>
        <authorList>
            <consortium name="The Broad Institute Genomics Platform"/>
            <consortium name="The Broad Institute Genome Sequencing Center for Infectious Disease"/>
            <person name="Wu L."/>
            <person name="Ma J."/>
        </authorList>
    </citation>
    <scope>NUCLEOTIDE SEQUENCE [LARGE SCALE GENOMIC DNA]</scope>
    <source>
        <strain evidence="3">JCM 18958</strain>
    </source>
</reference>
<comment type="caution">
    <text evidence="2">The sequence shown here is derived from an EMBL/GenBank/DDBJ whole genome shotgun (WGS) entry which is preliminary data.</text>
</comment>
<feature type="region of interest" description="Disordered" evidence="1">
    <location>
        <begin position="1"/>
        <end position="47"/>
    </location>
</feature>
<keyword evidence="3" id="KW-1185">Reference proteome</keyword>
<evidence type="ECO:0000313" key="3">
    <source>
        <dbReference type="Proteomes" id="UP001501446"/>
    </source>
</evidence>
<dbReference type="EMBL" id="BAABLN010000029">
    <property type="protein sequence ID" value="GAA4700411.1"/>
    <property type="molecule type" value="Genomic_DNA"/>
</dbReference>
<organism evidence="2 3">
    <name type="scientific">Kocuria gwangalliensis</name>
    <dbReference type="NCBI Taxonomy" id="501592"/>
    <lineage>
        <taxon>Bacteria</taxon>
        <taxon>Bacillati</taxon>
        <taxon>Actinomycetota</taxon>
        <taxon>Actinomycetes</taxon>
        <taxon>Micrococcales</taxon>
        <taxon>Micrococcaceae</taxon>
        <taxon>Kocuria</taxon>
    </lineage>
</organism>
<accession>A0ABP8X646</accession>
<sequence length="131" mass="14034">MAPSPVTEESSEYGGSNAPLPSPAVTTGVSQQEQGQNSGGYVGPSDEYYSYEGYVEPGFEYQVGTECFDPALGRCKMSGEIQAEHFSDNPFEPQETAEGFPWPPPEEIDGLIHDGNGCYVNPETGNVEACI</sequence>
<feature type="compositionally biased region" description="Polar residues" evidence="1">
    <location>
        <begin position="24"/>
        <end position="36"/>
    </location>
</feature>
<protein>
    <submittedName>
        <fullName evidence="2">Uncharacterized protein</fullName>
    </submittedName>
</protein>
<dbReference type="RefSeq" id="WP_345311275.1">
    <property type="nucleotide sequence ID" value="NZ_BAABLN010000029.1"/>
</dbReference>
<proteinExistence type="predicted"/>